<dbReference type="InterPro" id="IPR006045">
    <property type="entry name" value="Cupin_1"/>
</dbReference>
<feature type="signal peptide" evidence="5">
    <location>
        <begin position="1"/>
        <end position="20"/>
    </location>
</feature>
<dbReference type="AlphaFoldDB" id="A0A5C2RSI5"/>
<dbReference type="InterPro" id="IPR051610">
    <property type="entry name" value="GPI/OXD"/>
</dbReference>
<evidence type="ECO:0000256" key="4">
    <source>
        <dbReference type="SAM" id="MobiDB-lite"/>
    </source>
</evidence>
<dbReference type="Gene3D" id="2.60.120.10">
    <property type="entry name" value="Jelly Rolls"/>
    <property type="match status" value="2"/>
</dbReference>
<keyword evidence="5" id="KW-0732">Signal</keyword>
<feature type="binding site" evidence="3">
    <location>
        <position position="344"/>
    </location>
    <ligand>
        <name>Mn(2+)</name>
        <dbReference type="ChEBI" id="CHEBI:29035"/>
        <label>2</label>
    </ligand>
</feature>
<dbReference type="InterPro" id="IPR017774">
    <property type="entry name" value="Bicupin_oxalate_deCO2ase/Oxase"/>
</dbReference>
<evidence type="ECO:0000313" key="8">
    <source>
        <dbReference type="Proteomes" id="UP000313359"/>
    </source>
</evidence>
<keyword evidence="8" id="KW-1185">Reference proteome</keyword>
<comment type="cofactor">
    <cofactor evidence="3">
        <name>Mn(2+)</name>
        <dbReference type="ChEBI" id="CHEBI:29035"/>
    </cofactor>
    <text evidence="3">Binds 2 manganese ions per subunit.</text>
</comment>
<feature type="chain" id="PRO_5022755282" evidence="5">
    <location>
        <begin position="21"/>
        <end position="467"/>
    </location>
</feature>
<evidence type="ECO:0000313" key="7">
    <source>
        <dbReference type="EMBL" id="RPD53437.1"/>
    </source>
</evidence>
<reference evidence="7" key="1">
    <citation type="journal article" date="2018" name="Genome Biol. Evol.">
        <title>Genomics and development of Lentinus tigrinus, a white-rot wood-decaying mushroom with dimorphic fruiting bodies.</title>
        <authorList>
            <person name="Wu B."/>
            <person name="Xu Z."/>
            <person name="Knudson A."/>
            <person name="Carlson A."/>
            <person name="Chen N."/>
            <person name="Kovaka S."/>
            <person name="LaButti K."/>
            <person name="Lipzen A."/>
            <person name="Pennachio C."/>
            <person name="Riley R."/>
            <person name="Schakwitz W."/>
            <person name="Umezawa K."/>
            <person name="Ohm R.A."/>
            <person name="Grigoriev I.V."/>
            <person name="Nagy L.G."/>
            <person name="Gibbons J."/>
            <person name="Hibbett D."/>
        </authorList>
    </citation>
    <scope>NUCLEOTIDE SEQUENCE [LARGE SCALE GENOMIC DNA]</scope>
    <source>
        <strain evidence="7">ALCF2SS1-6</strain>
    </source>
</reference>
<feature type="region of interest" description="Disordered" evidence="4">
    <location>
        <begin position="39"/>
        <end position="86"/>
    </location>
</feature>
<gene>
    <name evidence="7" type="ORF">L227DRAFT_513303</name>
</gene>
<feature type="binding site" evidence="3">
    <location>
        <position position="209"/>
    </location>
    <ligand>
        <name>Mn(2+)</name>
        <dbReference type="ChEBI" id="CHEBI:29035"/>
        <label>1</label>
    </ligand>
</feature>
<evidence type="ECO:0000256" key="5">
    <source>
        <dbReference type="SAM" id="SignalP"/>
    </source>
</evidence>
<sequence length="467" mass="50526">MSKFLASVLCAVLYGSFVTSIPVGEVSSALSSSAASSTSTETASSTTGEPAQPSPTVPYASDDPNYWLWNETTTTDPQPERGTLGASILGPQNLAIDKQNPDILAPPTTDSGTVGNAKWPFSLSKMQLNTGGWVRQQNVQQMPLATAMAGVNMRLEAGAIRELHWHQTAEWAYVIKGSTQITSVDQFGRNYVANVNAGDLWYFPPGVPHSLQGTSDDPDGTEFLLVFPDGNFNDDDTFLLTDWMAHLPKEVIAKNFEDSISDWDDIPGEMLYIFPGVPPPDNQQPPSDPQGQIPEPFSYEFSKVTPTQYSGGTAKIADSTVFNVSTQIAVAEVTVEPGAMRELHWHPTQNEWGFFLEGTARVTIFAGTGIAQTFDYQPGDISYVPTAFGHYVENTGNTTLRFLEIFNSDRFEDVSLAQWLALTPPALVQEHLQISNKTIAGFNKTKGVVVGGQKSKTATAVSLAASA</sequence>
<feature type="binding site" evidence="3">
    <location>
        <position position="166"/>
    </location>
    <ligand>
        <name>Mn(2+)</name>
        <dbReference type="ChEBI" id="CHEBI:29035"/>
        <label>1</label>
    </ligand>
</feature>
<dbReference type="EMBL" id="ML122322">
    <property type="protein sequence ID" value="RPD53437.1"/>
    <property type="molecule type" value="Genomic_DNA"/>
</dbReference>
<evidence type="ECO:0000259" key="6">
    <source>
        <dbReference type="SMART" id="SM00835"/>
    </source>
</evidence>
<protein>
    <submittedName>
        <fullName evidence="7">Oxalate decarboxylase</fullName>
    </submittedName>
</protein>
<evidence type="ECO:0000256" key="1">
    <source>
        <dbReference type="ARBA" id="ARBA00022723"/>
    </source>
</evidence>
<feature type="domain" description="Cupin type-1" evidence="6">
    <location>
        <begin position="299"/>
        <end position="440"/>
    </location>
</feature>
<dbReference type="GO" id="GO:0046872">
    <property type="term" value="F:metal ion binding"/>
    <property type="evidence" value="ECO:0007669"/>
    <property type="project" value="UniProtKB-KW"/>
</dbReference>
<dbReference type="PANTHER" id="PTHR35848:SF9">
    <property type="entry name" value="SLL1358 PROTEIN"/>
    <property type="match status" value="1"/>
</dbReference>
<dbReference type="Pfam" id="PF00190">
    <property type="entry name" value="Cupin_1"/>
    <property type="match status" value="2"/>
</dbReference>
<dbReference type="InterPro" id="IPR014710">
    <property type="entry name" value="RmlC-like_jellyroll"/>
</dbReference>
<accession>A0A5C2RSI5</accession>
<evidence type="ECO:0000256" key="3">
    <source>
        <dbReference type="PIRSR" id="PIRSR617774-2"/>
    </source>
</evidence>
<dbReference type="InterPro" id="IPR011051">
    <property type="entry name" value="RmlC_Cupin_sf"/>
</dbReference>
<dbReference type="OrthoDB" id="10263073at2759"/>
<dbReference type="CDD" id="cd20304">
    <property type="entry name" value="cupin_OxDC_N"/>
    <property type="match status" value="1"/>
</dbReference>
<dbReference type="Proteomes" id="UP000313359">
    <property type="component" value="Unassembled WGS sequence"/>
</dbReference>
<name>A0A5C2RSI5_9APHY</name>
<organism evidence="7 8">
    <name type="scientific">Lentinus tigrinus ALCF2SS1-6</name>
    <dbReference type="NCBI Taxonomy" id="1328759"/>
    <lineage>
        <taxon>Eukaryota</taxon>
        <taxon>Fungi</taxon>
        <taxon>Dikarya</taxon>
        <taxon>Basidiomycota</taxon>
        <taxon>Agaricomycotina</taxon>
        <taxon>Agaricomycetes</taxon>
        <taxon>Polyporales</taxon>
        <taxon>Polyporaceae</taxon>
        <taxon>Lentinus</taxon>
    </lineage>
</organism>
<feature type="binding site" evidence="3">
    <location>
        <position position="164"/>
    </location>
    <ligand>
        <name>Mn(2+)</name>
        <dbReference type="ChEBI" id="CHEBI:29035"/>
        <label>1</label>
    </ligand>
</feature>
<dbReference type="GO" id="GO:0033609">
    <property type="term" value="P:oxalate metabolic process"/>
    <property type="evidence" value="ECO:0007669"/>
    <property type="project" value="InterPro"/>
</dbReference>
<dbReference type="CDD" id="cd20305">
    <property type="entry name" value="cupin_OxDC_C"/>
    <property type="match status" value="1"/>
</dbReference>
<dbReference type="PANTHER" id="PTHR35848">
    <property type="entry name" value="OXALATE-BINDING PROTEIN"/>
    <property type="match status" value="1"/>
</dbReference>
<feature type="domain" description="Cupin type-1" evidence="6">
    <location>
        <begin position="121"/>
        <end position="264"/>
    </location>
</feature>
<proteinExistence type="predicted"/>
<feature type="binding site" evidence="3">
    <location>
        <position position="351"/>
    </location>
    <ligand>
        <name>Mn(2+)</name>
        <dbReference type="ChEBI" id="CHEBI:29035"/>
        <label>2</label>
    </ligand>
</feature>
<feature type="active site" description="Proton donor" evidence="2">
    <location>
        <position position="404"/>
    </location>
</feature>
<dbReference type="SMART" id="SM00835">
    <property type="entry name" value="Cupin_1"/>
    <property type="match status" value="2"/>
</dbReference>
<evidence type="ECO:0000256" key="2">
    <source>
        <dbReference type="PIRSR" id="PIRSR617774-1"/>
    </source>
</evidence>
<feature type="binding site" evidence="3">
    <location>
        <position position="390"/>
    </location>
    <ligand>
        <name>Mn(2+)</name>
        <dbReference type="ChEBI" id="CHEBI:29035"/>
        <label>2</label>
    </ligand>
</feature>
<keyword evidence="1 3" id="KW-0479">Metal-binding</keyword>
<dbReference type="NCBIfam" id="TIGR03404">
    <property type="entry name" value="bicupin_oxalic"/>
    <property type="match status" value="1"/>
</dbReference>
<dbReference type="SUPFAM" id="SSF51182">
    <property type="entry name" value="RmlC-like cupins"/>
    <property type="match status" value="1"/>
</dbReference>
<keyword evidence="3" id="KW-0464">Manganese</keyword>
<dbReference type="STRING" id="1328759.A0A5C2RSI5"/>
<feature type="binding site" evidence="3">
    <location>
        <position position="346"/>
    </location>
    <ligand>
        <name>Mn(2+)</name>
        <dbReference type="ChEBI" id="CHEBI:29035"/>
        <label>2</label>
    </ligand>
</feature>
<feature type="binding site" evidence="3">
    <location>
        <position position="170"/>
    </location>
    <ligand>
        <name>Mn(2+)</name>
        <dbReference type="ChEBI" id="CHEBI:29035"/>
        <label>1</label>
    </ligand>
</feature>